<evidence type="ECO:0000313" key="1">
    <source>
        <dbReference type="EMBL" id="SUG33893.1"/>
    </source>
</evidence>
<gene>
    <name evidence="1" type="ORF">NCTC7304_03389</name>
</gene>
<evidence type="ECO:0000313" key="2">
    <source>
        <dbReference type="Proteomes" id="UP000254762"/>
    </source>
</evidence>
<name>A0A379SWQ5_SALER</name>
<dbReference type="AlphaFoldDB" id="A0A379SWQ5"/>
<accession>A0A379SWQ5</accession>
<proteinExistence type="predicted"/>
<reference evidence="1 2" key="1">
    <citation type="submission" date="2018-06" db="EMBL/GenBank/DDBJ databases">
        <authorList>
            <consortium name="Pathogen Informatics"/>
            <person name="Doyle S."/>
        </authorList>
    </citation>
    <scope>NUCLEOTIDE SEQUENCE [LARGE SCALE GENOMIC DNA]</scope>
    <source>
        <strain evidence="1 2">NCTC7304</strain>
    </source>
</reference>
<dbReference type="Proteomes" id="UP000254762">
    <property type="component" value="Unassembled WGS sequence"/>
</dbReference>
<sequence length="174" mass="20030">MLFRSVKSKISLRNIVQNIYGFKASIENDIRYYVTRRCFKLKGLRLVKYHLKACTYLAVIPDIRFFLVNASWQWLMTFFACAVAIRKVSSISFQQERDFKQFFSDVDDPGIPCRGFHSPIFIEFLPGFCLRGLVGDGERTYPLTQNMMSLVSLNGLHYTFPGGVTGLGHYYSHG</sequence>
<organism evidence="1 2">
    <name type="scientific">Salmonella enterica subsp. arizonae</name>
    <dbReference type="NCBI Taxonomy" id="59203"/>
    <lineage>
        <taxon>Bacteria</taxon>
        <taxon>Pseudomonadati</taxon>
        <taxon>Pseudomonadota</taxon>
        <taxon>Gammaproteobacteria</taxon>
        <taxon>Enterobacterales</taxon>
        <taxon>Enterobacteriaceae</taxon>
        <taxon>Salmonella</taxon>
    </lineage>
</organism>
<dbReference type="EMBL" id="UGXD01000002">
    <property type="protein sequence ID" value="SUG33893.1"/>
    <property type="molecule type" value="Genomic_DNA"/>
</dbReference>
<protein>
    <submittedName>
        <fullName evidence="1">Uncharacterized protein</fullName>
    </submittedName>
</protein>